<dbReference type="OrthoDB" id="10064407at2759"/>
<dbReference type="InterPro" id="IPR045865">
    <property type="entry name" value="ACT-like_dom_sf"/>
</dbReference>
<name>A0A238F6U9_9BASI</name>
<dbReference type="Pfam" id="PF10000">
    <property type="entry name" value="ACT_3"/>
    <property type="match status" value="1"/>
</dbReference>
<accession>A0A238F6U9</accession>
<evidence type="ECO:0000313" key="2">
    <source>
        <dbReference type="EMBL" id="SCV67733.1"/>
    </source>
</evidence>
<feature type="domain" description="DUF2241" evidence="1">
    <location>
        <begin position="3"/>
        <end position="60"/>
    </location>
</feature>
<sequence length="138" mass="14522">MMTGETNLQQLLSGLELLLDDEVYTFCTAPLDSPTPPGCIGTFDEREGRTLILPLKTALATAGVQDDVLGSGGEWAKITLQIHSSLEAVGFIACIATALAKEGIPRSCLCAMAQAARRDEGYSSDRAFGSVVDGLNVT</sequence>
<dbReference type="PANTHER" id="PTHR39199">
    <property type="entry name" value="BLR5128 PROTEIN"/>
    <property type="match status" value="1"/>
</dbReference>
<dbReference type="STRING" id="269621.A0A238F6U9"/>
<evidence type="ECO:0000313" key="3">
    <source>
        <dbReference type="Proteomes" id="UP000198372"/>
    </source>
</evidence>
<gene>
    <name evidence="2" type="ORF">BQ2448_5344</name>
</gene>
<proteinExistence type="predicted"/>
<dbReference type="SUPFAM" id="SSF55021">
    <property type="entry name" value="ACT-like"/>
    <property type="match status" value="2"/>
</dbReference>
<dbReference type="Proteomes" id="UP000198372">
    <property type="component" value="Unassembled WGS sequence"/>
</dbReference>
<organism evidence="2 3">
    <name type="scientific">Microbotryum intermedium</name>
    <dbReference type="NCBI Taxonomy" id="269621"/>
    <lineage>
        <taxon>Eukaryota</taxon>
        <taxon>Fungi</taxon>
        <taxon>Dikarya</taxon>
        <taxon>Basidiomycota</taxon>
        <taxon>Pucciniomycotina</taxon>
        <taxon>Microbotryomycetes</taxon>
        <taxon>Microbotryales</taxon>
        <taxon>Microbotryaceae</taxon>
        <taxon>Microbotryum</taxon>
    </lineage>
</organism>
<dbReference type="AlphaFoldDB" id="A0A238F6U9"/>
<dbReference type="EMBL" id="FMSP01000002">
    <property type="protein sequence ID" value="SCV67733.1"/>
    <property type="molecule type" value="Genomic_DNA"/>
</dbReference>
<protein>
    <submittedName>
        <fullName evidence="2">BQ2448_5344 protein</fullName>
    </submittedName>
</protein>
<keyword evidence="3" id="KW-1185">Reference proteome</keyword>
<dbReference type="InterPro" id="IPR018717">
    <property type="entry name" value="DUF2241"/>
</dbReference>
<dbReference type="PANTHER" id="PTHR39199:SF1">
    <property type="entry name" value="BLR5128 PROTEIN"/>
    <property type="match status" value="1"/>
</dbReference>
<dbReference type="GO" id="GO:0006520">
    <property type="term" value="P:amino acid metabolic process"/>
    <property type="evidence" value="ECO:0007669"/>
    <property type="project" value="UniProtKB-ARBA"/>
</dbReference>
<evidence type="ECO:0000259" key="1">
    <source>
        <dbReference type="Pfam" id="PF10000"/>
    </source>
</evidence>
<dbReference type="GO" id="GO:0046394">
    <property type="term" value="P:carboxylic acid biosynthetic process"/>
    <property type="evidence" value="ECO:0007669"/>
    <property type="project" value="UniProtKB-ARBA"/>
</dbReference>
<reference evidence="3" key="1">
    <citation type="submission" date="2016-09" db="EMBL/GenBank/DDBJ databases">
        <authorList>
            <person name="Jeantristanb JTB J.-T."/>
            <person name="Ricardo R."/>
        </authorList>
    </citation>
    <scope>NUCLEOTIDE SEQUENCE [LARGE SCALE GENOMIC DNA]</scope>
</reference>
<dbReference type="Gene3D" id="3.30.2130.10">
    <property type="entry name" value="VC0802-like"/>
    <property type="match status" value="1"/>
</dbReference>